<dbReference type="AlphaFoldDB" id="A0A8W8N3U9"/>
<sequence>MSGNTDIWEIDREFSIVLDNLLELEHEKLQNSILEKSVFGSITPRRGDGEGASPSVVLAAITRDSLPPGSQVLQKVMQDIRSHPYNS</sequence>
<keyword evidence="2" id="KW-1185">Reference proteome</keyword>
<reference evidence="1" key="1">
    <citation type="submission" date="2022-08" db="UniProtKB">
        <authorList>
            <consortium name="EnsemblMetazoa"/>
        </authorList>
    </citation>
    <scope>IDENTIFICATION</scope>
    <source>
        <strain evidence="1">05x7-T-G4-1.051#20</strain>
    </source>
</reference>
<dbReference type="EnsemblMetazoa" id="G423.1">
    <property type="protein sequence ID" value="G423.1:cds"/>
    <property type="gene ID" value="G423"/>
</dbReference>
<evidence type="ECO:0000313" key="2">
    <source>
        <dbReference type="Proteomes" id="UP000005408"/>
    </source>
</evidence>
<organism evidence="1 2">
    <name type="scientific">Magallana gigas</name>
    <name type="common">Pacific oyster</name>
    <name type="synonym">Crassostrea gigas</name>
    <dbReference type="NCBI Taxonomy" id="29159"/>
    <lineage>
        <taxon>Eukaryota</taxon>
        <taxon>Metazoa</taxon>
        <taxon>Spiralia</taxon>
        <taxon>Lophotrochozoa</taxon>
        <taxon>Mollusca</taxon>
        <taxon>Bivalvia</taxon>
        <taxon>Autobranchia</taxon>
        <taxon>Pteriomorphia</taxon>
        <taxon>Ostreida</taxon>
        <taxon>Ostreoidea</taxon>
        <taxon>Ostreidae</taxon>
        <taxon>Magallana</taxon>
    </lineage>
</organism>
<protein>
    <submittedName>
        <fullName evidence="1">Uncharacterized protein</fullName>
    </submittedName>
</protein>
<dbReference type="Proteomes" id="UP000005408">
    <property type="component" value="Unassembled WGS sequence"/>
</dbReference>
<accession>A0A8W8N3U9</accession>
<name>A0A8W8N3U9_MAGGI</name>
<evidence type="ECO:0000313" key="1">
    <source>
        <dbReference type="EnsemblMetazoa" id="G423.1:cds"/>
    </source>
</evidence>
<proteinExistence type="predicted"/>